<organism evidence="1 2">
    <name type="scientific">Canavalia gladiata</name>
    <name type="common">Sword bean</name>
    <name type="synonym">Dolichos gladiatus</name>
    <dbReference type="NCBI Taxonomy" id="3824"/>
    <lineage>
        <taxon>Eukaryota</taxon>
        <taxon>Viridiplantae</taxon>
        <taxon>Streptophyta</taxon>
        <taxon>Embryophyta</taxon>
        <taxon>Tracheophyta</taxon>
        <taxon>Spermatophyta</taxon>
        <taxon>Magnoliopsida</taxon>
        <taxon>eudicotyledons</taxon>
        <taxon>Gunneridae</taxon>
        <taxon>Pentapetalae</taxon>
        <taxon>rosids</taxon>
        <taxon>fabids</taxon>
        <taxon>Fabales</taxon>
        <taxon>Fabaceae</taxon>
        <taxon>Papilionoideae</taxon>
        <taxon>50 kb inversion clade</taxon>
        <taxon>NPAAA clade</taxon>
        <taxon>indigoferoid/millettioid clade</taxon>
        <taxon>Phaseoleae</taxon>
        <taxon>Canavalia</taxon>
    </lineage>
</organism>
<name>A0AAN9QMF5_CANGL</name>
<evidence type="ECO:0000313" key="1">
    <source>
        <dbReference type="EMBL" id="KAK7336588.1"/>
    </source>
</evidence>
<dbReference type="Proteomes" id="UP001367508">
    <property type="component" value="Unassembled WGS sequence"/>
</dbReference>
<dbReference type="EMBL" id="JAYMYQ010000004">
    <property type="protein sequence ID" value="KAK7336588.1"/>
    <property type="molecule type" value="Genomic_DNA"/>
</dbReference>
<accession>A0AAN9QMF5</accession>
<keyword evidence="2" id="KW-1185">Reference proteome</keyword>
<gene>
    <name evidence="1" type="ORF">VNO77_17134</name>
</gene>
<reference evidence="1 2" key="1">
    <citation type="submission" date="2024-01" db="EMBL/GenBank/DDBJ databases">
        <title>The genomes of 5 underutilized Papilionoideae crops provide insights into root nodulation and disease resistanc.</title>
        <authorList>
            <person name="Jiang F."/>
        </authorList>
    </citation>
    <scope>NUCLEOTIDE SEQUENCE [LARGE SCALE GENOMIC DNA]</scope>
    <source>
        <strain evidence="1">LVBAO_FW01</strain>
        <tissue evidence="1">Leaves</tissue>
    </source>
</reference>
<proteinExistence type="predicted"/>
<evidence type="ECO:0000313" key="2">
    <source>
        <dbReference type="Proteomes" id="UP001367508"/>
    </source>
</evidence>
<protein>
    <submittedName>
        <fullName evidence="1">Uncharacterized protein</fullName>
    </submittedName>
</protein>
<comment type="caution">
    <text evidence="1">The sequence shown here is derived from an EMBL/GenBank/DDBJ whole genome shotgun (WGS) entry which is preliminary data.</text>
</comment>
<dbReference type="AlphaFoldDB" id="A0AAN9QMF5"/>
<sequence>MELIVQTSSMRVVPFASSPRKGNPKRETTFEDSVNQISTRFDSIQHSLLTSQTKSNLNPQNIHKPLSSIPFQSNPIHSIFSVCVFVAFLCA</sequence>